<dbReference type="GO" id="GO:0005737">
    <property type="term" value="C:cytoplasm"/>
    <property type="evidence" value="ECO:0007669"/>
    <property type="project" value="UniProtKB-SubCell"/>
</dbReference>
<dbReference type="GO" id="GO:0003887">
    <property type="term" value="F:DNA-directed DNA polymerase activity"/>
    <property type="evidence" value="ECO:0007669"/>
    <property type="project" value="UniProtKB-UniRule"/>
</dbReference>
<accession>A0A9D1IMR2</accession>
<keyword evidence="7 10" id="KW-0235">DNA replication</keyword>
<dbReference type="SMART" id="SM00480">
    <property type="entry name" value="POL3Bc"/>
    <property type="match status" value="1"/>
</dbReference>
<dbReference type="GO" id="GO:0008408">
    <property type="term" value="F:3'-5' exonuclease activity"/>
    <property type="evidence" value="ECO:0007669"/>
    <property type="project" value="InterPro"/>
</dbReference>
<dbReference type="Pfam" id="PF02768">
    <property type="entry name" value="DNA_pol3_beta_3"/>
    <property type="match status" value="1"/>
</dbReference>
<keyword evidence="6 10" id="KW-0548">Nucleotidyltransferase</keyword>
<dbReference type="GO" id="GO:0009360">
    <property type="term" value="C:DNA polymerase III complex"/>
    <property type="evidence" value="ECO:0007669"/>
    <property type="project" value="InterPro"/>
</dbReference>
<dbReference type="PANTHER" id="PTHR30478:SF0">
    <property type="entry name" value="BETA SLIDING CLAMP"/>
    <property type="match status" value="1"/>
</dbReference>
<dbReference type="CDD" id="cd00140">
    <property type="entry name" value="beta_clamp"/>
    <property type="match status" value="1"/>
</dbReference>
<keyword evidence="9" id="KW-0238">DNA-binding</keyword>
<evidence type="ECO:0000256" key="7">
    <source>
        <dbReference type="ARBA" id="ARBA00022705"/>
    </source>
</evidence>
<feature type="domain" description="DNA polymerase III beta sliding clamp C-terminal" evidence="13">
    <location>
        <begin position="250"/>
        <end position="370"/>
    </location>
</feature>
<dbReference type="Gene3D" id="3.10.150.10">
    <property type="entry name" value="DNA Polymerase III, subunit A, domain 2"/>
    <property type="match status" value="1"/>
</dbReference>
<protein>
    <recommendedName>
        <fullName evidence="3 10">Beta sliding clamp</fullName>
    </recommendedName>
</protein>
<evidence type="ECO:0000256" key="3">
    <source>
        <dbReference type="ARBA" id="ARBA00021035"/>
    </source>
</evidence>
<sequence>MKFSIKKDVLLNSLNKVSKALSSKNLIPVLSGIKFNLTNNGLFLSASDNDISIESFIDKKDLEEINEVGSTVIQGKYVLEIIRKLEGRIVSFELLDNIKVLISCGKSEFNLNCMDANEFPNLNLEEQKEPIILRKTEFKNLINKTSFAVSTQETRPILTGINFVIKEDKLECISTDSYRLAKKSVTLQNKVNEEVNVIIPGKNLIELTKIIEEEDDDIQMHIFSNKVLFKFDNTLFQTRVLSGTFPDVNRLIPDSFEVEIKVNASEFYNVIDRAALLTSEKDKNIVKFECENNEVIISSNSPEIGKVEEEIDVEKNNDNNIKIAFSSKYMMDALRTIESKDVILCFNTDIKPIIIKDAKDKTLLQLILPIKTY</sequence>
<evidence type="ECO:0000256" key="4">
    <source>
        <dbReference type="ARBA" id="ARBA00022490"/>
    </source>
</evidence>
<evidence type="ECO:0000259" key="11">
    <source>
        <dbReference type="Pfam" id="PF00712"/>
    </source>
</evidence>
<dbReference type="NCBIfam" id="TIGR00663">
    <property type="entry name" value="dnan"/>
    <property type="match status" value="1"/>
</dbReference>
<evidence type="ECO:0000256" key="5">
    <source>
        <dbReference type="ARBA" id="ARBA00022679"/>
    </source>
</evidence>
<evidence type="ECO:0000256" key="10">
    <source>
        <dbReference type="PIRNR" id="PIRNR000804"/>
    </source>
</evidence>
<evidence type="ECO:0000313" key="14">
    <source>
        <dbReference type="EMBL" id="HIU39978.1"/>
    </source>
</evidence>
<evidence type="ECO:0000256" key="8">
    <source>
        <dbReference type="ARBA" id="ARBA00022932"/>
    </source>
</evidence>
<dbReference type="PIRSF" id="PIRSF000804">
    <property type="entry name" value="DNA_pol_III_b"/>
    <property type="match status" value="1"/>
</dbReference>
<reference evidence="14" key="2">
    <citation type="journal article" date="2021" name="PeerJ">
        <title>Extensive microbial diversity within the chicken gut microbiome revealed by metagenomics and culture.</title>
        <authorList>
            <person name="Gilroy R."/>
            <person name="Ravi A."/>
            <person name="Getino M."/>
            <person name="Pursley I."/>
            <person name="Horton D.L."/>
            <person name="Alikhan N.F."/>
            <person name="Baker D."/>
            <person name="Gharbi K."/>
            <person name="Hall N."/>
            <person name="Watson M."/>
            <person name="Adriaenssens E.M."/>
            <person name="Foster-Nyarko E."/>
            <person name="Jarju S."/>
            <person name="Secka A."/>
            <person name="Antonio M."/>
            <person name="Oren A."/>
            <person name="Chaudhuri R.R."/>
            <person name="La Ragione R."/>
            <person name="Hildebrand F."/>
            <person name="Pallen M.J."/>
        </authorList>
    </citation>
    <scope>NUCLEOTIDE SEQUENCE</scope>
    <source>
        <strain evidence="14">CHK193-30670</strain>
    </source>
</reference>
<dbReference type="GO" id="GO:0003677">
    <property type="term" value="F:DNA binding"/>
    <property type="evidence" value="ECO:0007669"/>
    <property type="project" value="UniProtKB-UniRule"/>
</dbReference>
<name>A0A9D1IMR2_9FIRM</name>
<evidence type="ECO:0000256" key="6">
    <source>
        <dbReference type="ARBA" id="ARBA00022695"/>
    </source>
</evidence>
<feature type="domain" description="DNA polymerase III beta sliding clamp N-terminal" evidence="11">
    <location>
        <begin position="1"/>
        <end position="122"/>
    </location>
</feature>
<dbReference type="Gene3D" id="3.70.10.10">
    <property type="match status" value="1"/>
</dbReference>
<dbReference type="GO" id="GO:0006271">
    <property type="term" value="P:DNA strand elongation involved in DNA replication"/>
    <property type="evidence" value="ECO:0007669"/>
    <property type="project" value="TreeGrafter"/>
</dbReference>
<keyword evidence="8 10" id="KW-0239">DNA-directed DNA polymerase</keyword>
<dbReference type="InterPro" id="IPR022634">
    <property type="entry name" value="DNA_polIII_beta_N"/>
</dbReference>
<dbReference type="PANTHER" id="PTHR30478">
    <property type="entry name" value="DNA POLYMERASE III SUBUNIT BETA"/>
    <property type="match status" value="1"/>
</dbReference>
<evidence type="ECO:0000256" key="1">
    <source>
        <dbReference type="ARBA" id="ARBA00004496"/>
    </source>
</evidence>
<dbReference type="EMBL" id="DVMT01000015">
    <property type="protein sequence ID" value="HIU39978.1"/>
    <property type="molecule type" value="Genomic_DNA"/>
</dbReference>
<dbReference type="InterPro" id="IPR022637">
    <property type="entry name" value="DNA_polIII_beta_cen"/>
</dbReference>
<dbReference type="SUPFAM" id="SSF55979">
    <property type="entry name" value="DNA clamp"/>
    <property type="match status" value="3"/>
</dbReference>
<dbReference type="InterPro" id="IPR001001">
    <property type="entry name" value="DNA_polIII_beta"/>
</dbReference>
<comment type="function">
    <text evidence="10">Confers DNA tethering and processivity to DNA polymerases and other proteins. Acts as a clamp, forming a ring around DNA (a reaction catalyzed by the clamp-loading complex) which diffuses in an ATP-independent manner freely and bidirectionally along dsDNA. Initially characterized for its ability to contact the catalytic subunit of DNA polymerase III (Pol III), a complex, multichain enzyme responsible for most of the replicative synthesis in bacteria; Pol III exhibits 3'-5' exonuclease proofreading activity. The beta chain is required for initiation of replication as well as for processivity of DNA replication.</text>
</comment>
<dbReference type="Proteomes" id="UP000824074">
    <property type="component" value="Unassembled WGS sequence"/>
</dbReference>
<evidence type="ECO:0000259" key="12">
    <source>
        <dbReference type="Pfam" id="PF02767"/>
    </source>
</evidence>
<comment type="subunit">
    <text evidence="10">Forms a ring-shaped head-to-tail homodimer around DNA.</text>
</comment>
<evidence type="ECO:0000256" key="9">
    <source>
        <dbReference type="ARBA" id="ARBA00023125"/>
    </source>
</evidence>
<keyword evidence="5 10" id="KW-0808">Transferase</keyword>
<comment type="caution">
    <text evidence="14">The sequence shown here is derived from an EMBL/GenBank/DDBJ whole genome shotgun (WGS) entry which is preliminary data.</text>
</comment>
<dbReference type="InterPro" id="IPR022635">
    <property type="entry name" value="DNA_polIII_beta_C"/>
</dbReference>
<reference evidence="14" key="1">
    <citation type="submission" date="2020-10" db="EMBL/GenBank/DDBJ databases">
        <authorList>
            <person name="Gilroy R."/>
        </authorList>
    </citation>
    <scope>NUCLEOTIDE SEQUENCE</scope>
    <source>
        <strain evidence="14">CHK193-30670</strain>
    </source>
</reference>
<keyword evidence="4 10" id="KW-0963">Cytoplasm</keyword>
<comment type="subcellular location">
    <subcellularLocation>
        <location evidence="1 10">Cytoplasm</location>
    </subcellularLocation>
</comment>
<dbReference type="Pfam" id="PF02767">
    <property type="entry name" value="DNA_pol3_beta_2"/>
    <property type="match status" value="1"/>
</dbReference>
<dbReference type="AlphaFoldDB" id="A0A9D1IMR2"/>
<feature type="domain" description="DNA polymerase III beta sliding clamp central" evidence="12">
    <location>
        <begin position="134"/>
        <end position="247"/>
    </location>
</feature>
<dbReference type="Pfam" id="PF00712">
    <property type="entry name" value="DNA_pol3_beta"/>
    <property type="match status" value="1"/>
</dbReference>
<proteinExistence type="inferred from homology"/>
<evidence type="ECO:0000259" key="13">
    <source>
        <dbReference type="Pfam" id="PF02768"/>
    </source>
</evidence>
<organism evidence="14 15">
    <name type="scientific">Candidatus Aphodocola excrementigallinarum</name>
    <dbReference type="NCBI Taxonomy" id="2840670"/>
    <lineage>
        <taxon>Bacteria</taxon>
        <taxon>Bacillati</taxon>
        <taxon>Bacillota</taxon>
        <taxon>Bacilli</taxon>
        <taxon>Candidatus Aphodocola</taxon>
    </lineage>
</organism>
<evidence type="ECO:0000313" key="15">
    <source>
        <dbReference type="Proteomes" id="UP000824074"/>
    </source>
</evidence>
<gene>
    <name evidence="14" type="primary">dnaN</name>
    <name evidence="14" type="ORF">IAB68_01570</name>
</gene>
<evidence type="ECO:0000256" key="2">
    <source>
        <dbReference type="ARBA" id="ARBA00010752"/>
    </source>
</evidence>
<dbReference type="InterPro" id="IPR046938">
    <property type="entry name" value="DNA_clamp_sf"/>
</dbReference>
<comment type="similarity">
    <text evidence="2 10">Belongs to the beta sliding clamp family.</text>
</comment>